<evidence type="ECO:0000313" key="2">
    <source>
        <dbReference type="EMBL" id="OGM60226.1"/>
    </source>
</evidence>
<reference evidence="2 3" key="1">
    <citation type="journal article" date="2016" name="Nat. Commun.">
        <title>Thousands of microbial genomes shed light on interconnected biogeochemical processes in an aquifer system.</title>
        <authorList>
            <person name="Anantharaman K."/>
            <person name="Brown C.T."/>
            <person name="Hug L.A."/>
            <person name="Sharon I."/>
            <person name="Castelle C.J."/>
            <person name="Probst A.J."/>
            <person name="Thomas B.C."/>
            <person name="Singh A."/>
            <person name="Wilkins M.J."/>
            <person name="Karaoz U."/>
            <person name="Brodie E.L."/>
            <person name="Williams K.H."/>
            <person name="Hubbard S.S."/>
            <person name="Banfield J.F."/>
        </authorList>
    </citation>
    <scope>NUCLEOTIDE SEQUENCE [LARGE SCALE GENOMIC DNA]</scope>
</reference>
<dbReference type="Proteomes" id="UP000176404">
    <property type="component" value="Unassembled WGS sequence"/>
</dbReference>
<sequence length="218" mass="25610">MGKTKLENRLKGWHRHFKGRFLLLKDKVLDDREFLLWDLSFSSLADWDKQHEDTYGSFDYTWQQIGYFLGWEKSKVCRTAKKLFSLKLWKRSEDGRIYLTGYRILENLTEITRINKIVDIKQFIADIQDDNAKIPQEVATLKSDFSKEIDPPQAQTVAKMEHNTPKAPLGSYKDNSVSLRSDKEYEDMWKDMGRPDDFTPDDMKFIDNSLTEKGGLKP</sequence>
<name>A0A1F8B858_9BACT</name>
<dbReference type="EMBL" id="MGHD01000007">
    <property type="protein sequence ID" value="OGM60226.1"/>
    <property type="molecule type" value="Genomic_DNA"/>
</dbReference>
<evidence type="ECO:0000256" key="1">
    <source>
        <dbReference type="SAM" id="MobiDB-lite"/>
    </source>
</evidence>
<dbReference type="AlphaFoldDB" id="A0A1F8B858"/>
<dbReference type="STRING" id="1802517.A2892_04250"/>
<protein>
    <submittedName>
        <fullName evidence="2">Uncharacterized protein</fullName>
    </submittedName>
</protein>
<comment type="caution">
    <text evidence="2">The sequence shown here is derived from an EMBL/GenBank/DDBJ whole genome shotgun (WGS) entry which is preliminary data.</text>
</comment>
<evidence type="ECO:0000313" key="3">
    <source>
        <dbReference type="Proteomes" id="UP000176404"/>
    </source>
</evidence>
<proteinExistence type="predicted"/>
<organism evidence="2 3">
    <name type="scientific">Candidatus Woesebacteria bacterium RIFCSPLOWO2_01_FULL_39_10b</name>
    <dbReference type="NCBI Taxonomy" id="1802517"/>
    <lineage>
        <taxon>Bacteria</taxon>
        <taxon>Candidatus Woeseibacteriota</taxon>
    </lineage>
</organism>
<feature type="region of interest" description="Disordered" evidence="1">
    <location>
        <begin position="188"/>
        <end position="218"/>
    </location>
</feature>
<gene>
    <name evidence="2" type="ORF">A2892_04250</name>
</gene>
<accession>A0A1F8B858</accession>
<feature type="compositionally biased region" description="Basic and acidic residues" evidence="1">
    <location>
        <begin position="188"/>
        <end position="205"/>
    </location>
</feature>